<gene>
    <name evidence="1" type="ORF">JTE90_001072</name>
</gene>
<dbReference type="EMBL" id="JAFNEN010002073">
    <property type="protein sequence ID" value="KAG8173088.1"/>
    <property type="molecule type" value="Genomic_DNA"/>
</dbReference>
<dbReference type="AlphaFoldDB" id="A0AAV6TNA3"/>
<accession>A0AAV6TNA3</accession>
<evidence type="ECO:0000313" key="2">
    <source>
        <dbReference type="Proteomes" id="UP000827092"/>
    </source>
</evidence>
<organism evidence="1 2">
    <name type="scientific">Oedothorax gibbosus</name>
    <dbReference type="NCBI Taxonomy" id="931172"/>
    <lineage>
        <taxon>Eukaryota</taxon>
        <taxon>Metazoa</taxon>
        <taxon>Ecdysozoa</taxon>
        <taxon>Arthropoda</taxon>
        <taxon>Chelicerata</taxon>
        <taxon>Arachnida</taxon>
        <taxon>Araneae</taxon>
        <taxon>Araneomorphae</taxon>
        <taxon>Entelegynae</taxon>
        <taxon>Araneoidea</taxon>
        <taxon>Linyphiidae</taxon>
        <taxon>Erigoninae</taxon>
        <taxon>Oedothorax</taxon>
    </lineage>
</organism>
<dbReference type="Proteomes" id="UP000827092">
    <property type="component" value="Unassembled WGS sequence"/>
</dbReference>
<name>A0AAV6TNA3_9ARAC</name>
<sequence>MLVDFIQIHVSQHVPVGFALSLLKQIFGENIHCQWMGVASTSDRGHAVFTINELGVNTRMKPFTHDYYQWDISILFAGNIFSSSVPNMVQMDGKNLFKK</sequence>
<comment type="caution">
    <text evidence="1">The sequence shown here is derived from an EMBL/GenBank/DDBJ whole genome shotgun (WGS) entry which is preliminary data.</text>
</comment>
<reference evidence="1 2" key="1">
    <citation type="journal article" date="2022" name="Nat. Ecol. Evol.">
        <title>A masculinizing supergene underlies an exaggerated male reproductive morph in a spider.</title>
        <authorList>
            <person name="Hendrickx F."/>
            <person name="De Corte Z."/>
            <person name="Sonet G."/>
            <person name="Van Belleghem S.M."/>
            <person name="Kostlbacher S."/>
            <person name="Vangestel C."/>
        </authorList>
    </citation>
    <scope>NUCLEOTIDE SEQUENCE [LARGE SCALE GENOMIC DNA]</scope>
    <source>
        <strain evidence="1">W744_W776</strain>
    </source>
</reference>
<protein>
    <submittedName>
        <fullName evidence="1">Uncharacterized protein</fullName>
    </submittedName>
</protein>
<evidence type="ECO:0000313" key="1">
    <source>
        <dbReference type="EMBL" id="KAG8173088.1"/>
    </source>
</evidence>
<keyword evidence="2" id="KW-1185">Reference proteome</keyword>
<proteinExistence type="predicted"/>